<evidence type="ECO:0000313" key="12">
    <source>
        <dbReference type="EMBL" id="KAK7324625.1"/>
    </source>
</evidence>
<evidence type="ECO:0000259" key="10">
    <source>
        <dbReference type="Pfam" id="PF00954"/>
    </source>
</evidence>
<accession>A0AAN9KVH4</accession>
<dbReference type="GO" id="GO:0048544">
    <property type="term" value="P:recognition of pollen"/>
    <property type="evidence" value="ECO:0007669"/>
    <property type="project" value="InterPro"/>
</dbReference>
<dbReference type="EMBL" id="JAYMYQ010000006">
    <property type="protein sequence ID" value="KAK7324625.1"/>
    <property type="molecule type" value="Genomic_DNA"/>
</dbReference>
<keyword evidence="4" id="KW-0547">Nucleotide-binding</keyword>
<dbReference type="GO" id="GO:0004674">
    <property type="term" value="F:protein serine/threonine kinase activity"/>
    <property type="evidence" value="ECO:0007669"/>
    <property type="project" value="UniProtKB-KW"/>
</dbReference>
<dbReference type="PANTHER" id="PTHR27002">
    <property type="entry name" value="RECEPTOR-LIKE SERINE/THREONINE-PROTEIN KINASE SD1-8"/>
    <property type="match status" value="1"/>
</dbReference>
<evidence type="ECO:0000256" key="5">
    <source>
        <dbReference type="ARBA" id="ARBA00022777"/>
    </source>
</evidence>
<keyword evidence="7" id="KW-1015">Disulfide bond</keyword>
<dbReference type="AlphaFoldDB" id="A0AAN9KVH4"/>
<dbReference type="Pfam" id="PF07714">
    <property type="entry name" value="PK_Tyr_Ser-Thr"/>
    <property type="match status" value="1"/>
</dbReference>
<evidence type="ECO:0000256" key="1">
    <source>
        <dbReference type="ARBA" id="ARBA00022527"/>
    </source>
</evidence>
<evidence type="ECO:0000256" key="2">
    <source>
        <dbReference type="ARBA" id="ARBA00022679"/>
    </source>
</evidence>
<name>A0AAN9KVH4_CANGL</name>
<dbReference type="GO" id="GO:0005886">
    <property type="term" value="C:plasma membrane"/>
    <property type="evidence" value="ECO:0007669"/>
    <property type="project" value="TreeGrafter"/>
</dbReference>
<keyword evidence="2" id="KW-0808">Transferase</keyword>
<protein>
    <submittedName>
        <fullName evidence="12">Uncharacterized protein</fullName>
    </submittedName>
</protein>
<feature type="chain" id="PRO_5043021830" evidence="9">
    <location>
        <begin position="23"/>
        <end position="399"/>
    </location>
</feature>
<keyword evidence="1" id="KW-0723">Serine/threonine-protein kinase</keyword>
<sequence>MDMFVTITLISFHVLFPYTTVSDTMLWRNMVLENTTDKNQNVPAQGTMDDSYCSYHRVCGANGNCDINKAPPCVCLEGFIPNSTKGWNAMDYTQGCVRNKALNCATDGFNKYGSGCKLWTGDLFDVRVIKGGGQDLYIRMPASELDPEDETHGLGKRRIVRVIIGSIFTIMFGMILGVGCCYMHRKRTNLEGNRKTAESNEQQKEDLELPIFNLSRIAEATNNFSVNNKLGEGGFGPVYKGTLDDGQQIAVKRLSSKYAVNGQFSTKSDVFSFGILLLEIITGKKIRGCYYTDENDIVNLYGHAWNLWKQGRSLELIDECLKDSYTLSQVQRCIHISLLCAQQHPHDRPSMSTVVLMLGSQIDLPQIKSPTFLVGEPNSDATSSSCSKNELSITVLEPR</sequence>
<feature type="domain" description="S-locus glycoprotein" evidence="10">
    <location>
        <begin position="22"/>
        <end position="82"/>
    </location>
</feature>
<feature type="transmembrane region" description="Helical" evidence="8">
    <location>
        <begin position="162"/>
        <end position="184"/>
    </location>
</feature>
<evidence type="ECO:0000256" key="7">
    <source>
        <dbReference type="ARBA" id="ARBA00023157"/>
    </source>
</evidence>
<dbReference type="SUPFAM" id="SSF56112">
    <property type="entry name" value="Protein kinase-like (PK-like)"/>
    <property type="match status" value="1"/>
</dbReference>
<dbReference type="InterPro" id="IPR001245">
    <property type="entry name" value="Ser-Thr/Tyr_kinase_cat_dom"/>
</dbReference>
<dbReference type="Gene3D" id="1.10.510.10">
    <property type="entry name" value="Transferase(Phosphotransferase) domain 1"/>
    <property type="match status" value="2"/>
</dbReference>
<proteinExistence type="predicted"/>
<evidence type="ECO:0000256" key="4">
    <source>
        <dbReference type="ARBA" id="ARBA00022741"/>
    </source>
</evidence>
<feature type="signal peptide" evidence="9">
    <location>
        <begin position="1"/>
        <end position="22"/>
    </location>
</feature>
<keyword evidence="6" id="KW-0067">ATP-binding</keyword>
<evidence type="ECO:0000256" key="3">
    <source>
        <dbReference type="ARBA" id="ARBA00022729"/>
    </source>
</evidence>
<organism evidence="12 13">
    <name type="scientific">Canavalia gladiata</name>
    <name type="common">Sword bean</name>
    <name type="synonym">Dolichos gladiatus</name>
    <dbReference type="NCBI Taxonomy" id="3824"/>
    <lineage>
        <taxon>Eukaryota</taxon>
        <taxon>Viridiplantae</taxon>
        <taxon>Streptophyta</taxon>
        <taxon>Embryophyta</taxon>
        <taxon>Tracheophyta</taxon>
        <taxon>Spermatophyta</taxon>
        <taxon>Magnoliopsida</taxon>
        <taxon>eudicotyledons</taxon>
        <taxon>Gunneridae</taxon>
        <taxon>Pentapetalae</taxon>
        <taxon>rosids</taxon>
        <taxon>fabids</taxon>
        <taxon>Fabales</taxon>
        <taxon>Fabaceae</taxon>
        <taxon>Papilionoideae</taxon>
        <taxon>50 kb inversion clade</taxon>
        <taxon>NPAAA clade</taxon>
        <taxon>indigoferoid/millettioid clade</taxon>
        <taxon>Phaseoleae</taxon>
        <taxon>Canavalia</taxon>
    </lineage>
</organism>
<keyword evidence="8" id="KW-0472">Membrane</keyword>
<dbReference type="InterPro" id="IPR011009">
    <property type="entry name" value="Kinase-like_dom_sf"/>
</dbReference>
<keyword evidence="3 9" id="KW-0732">Signal</keyword>
<dbReference type="GO" id="GO:0005524">
    <property type="term" value="F:ATP binding"/>
    <property type="evidence" value="ECO:0007669"/>
    <property type="project" value="UniProtKB-KW"/>
</dbReference>
<keyword evidence="8" id="KW-0812">Transmembrane</keyword>
<reference evidence="12 13" key="1">
    <citation type="submission" date="2024-01" db="EMBL/GenBank/DDBJ databases">
        <title>The genomes of 5 underutilized Papilionoideae crops provide insights into root nodulation and disease resistanc.</title>
        <authorList>
            <person name="Jiang F."/>
        </authorList>
    </citation>
    <scope>NUCLEOTIDE SEQUENCE [LARGE SCALE GENOMIC DNA]</scope>
    <source>
        <strain evidence="12">LVBAO_FW01</strain>
        <tissue evidence="12">Leaves</tissue>
    </source>
</reference>
<dbReference type="InterPro" id="IPR000858">
    <property type="entry name" value="S_locus_glycoprot_dom"/>
</dbReference>
<keyword evidence="13" id="KW-1185">Reference proteome</keyword>
<dbReference type="Proteomes" id="UP001367508">
    <property type="component" value="Unassembled WGS sequence"/>
</dbReference>
<evidence type="ECO:0000313" key="13">
    <source>
        <dbReference type="Proteomes" id="UP001367508"/>
    </source>
</evidence>
<dbReference type="Pfam" id="PF00954">
    <property type="entry name" value="S_locus_glycop"/>
    <property type="match status" value="1"/>
</dbReference>
<evidence type="ECO:0000259" key="11">
    <source>
        <dbReference type="Pfam" id="PF07714"/>
    </source>
</evidence>
<keyword evidence="8" id="KW-1133">Transmembrane helix</keyword>
<keyword evidence="5" id="KW-0418">Kinase</keyword>
<feature type="domain" description="Serine-threonine/tyrosine-protein kinase catalytic" evidence="11">
    <location>
        <begin position="261"/>
        <end position="356"/>
    </location>
</feature>
<dbReference type="PANTHER" id="PTHR27002:SF616">
    <property type="entry name" value="RECEPTOR-LIKE SERINE_THREONINE-PROTEIN KINASE"/>
    <property type="match status" value="1"/>
</dbReference>
<evidence type="ECO:0000256" key="8">
    <source>
        <dbReference type="SAM" id="Phobius"/>
    </source>
</evidence>
<comment type="caution">
    <text evidence="12">The sequence shown here is derived from an EMBL/GenBank/DDBJ whole genome shotgun (WGS) entry which is preliminary data.</text>
</comment>
<evidence type="ECO:0000256" key="9">
    <source>
        <dbReference type="SAM" id="SignalP"/>
    </source>
</evidence>
<evidence type="ECO:0000256" key="6">
    <source>
        <dbReference type="ARBA" id="ARBA00022840"/>
    </source>
</evidence>
<gene>
    <name evidence="12" type="ORF">VNO77_28341</name>
</gene>